<name>A1VVX3_POLNA</name>
<dbReference type="PRINTS" id="PR01035">
    <property type="entry name" value="TCRTETA"/>
</dbReference>
<evidence type="ECO:0000256" key="4">
    <source>
        <dbReference type="ARBA" id="ARBA00022692"/>
    </source>
</evidence>
<keyword evidence="4 7" id="KW-0812">Transmembrane</keyword>
<evidence type="ECO:0000259" key="8">
    <source>
        <dbReference type="PROSITE" id="PS50850"/>
    </source>
</evidence>
<dbReference type="GO" id="GO:0005886">
    <property type="term" value="C:plasma membrane"/>
    <property type="evidence" value="ECO:0007669"/>
    <property type="project" value="UniProtKB-SubCell"/>
</dbReference>
<dbReference type="Proteomes" id="UP000000644">
    <property type="component" value="Plasmid pPNAP02"/>
</dbReference>
<feature type="transmembrane region" description="Helical" evidence="7">
    <location>
        <begin position="59"/>
        <end position="81"/>
    </location>
</feature>
<sequence>MSAVPAIPAGMPEPQALRPRQLALLAAAIFVVSAGYGGLLPVLPAWLAQQMPQANAVEVARHVGFLSGAYAAGVLVGAPLWGMVSDRVGRPRILVSGMVGYVVSLLLLLVPTLSSLSAIYVLRAAAGLCVAAVVPVVSALVAEHTPQALRARRFAWLTAASLIGFLFGPALNALADGLAGWLRSGGNQAPLSASLVVVLSAGLGAVIMLGLAWTLPVRQLPKSKIVPGPTRQRGIAALLWLSGAVMFVLSGFELGIVLQGQQHANLTTQQIALMFAECSLVMLIINAMLFFTSLLDKVPARVVIAFGLLIGMAGLAIMALHRSDSWMYLGVSLTSAGTGLVLPVITFLAAGATRQKLGATMGGLAAAAGFGQTLGSAAGGWLFGAVAQQSFGWLTLPLVLTLFMLLARPGWWGQQPLREEADA</sequence>
<feature type="transmembrane region" description="Helical" evidence="7">
    <location>
        <begin position="195"/>
        <end position="215"/>
    </location>
</feature>
<gene>
    <name evidence="9" type="ordered locus">Pnap_4528</name>
</gene>
<feature type="transmembrane region" description="Helical" evidence="7">
    <location>
        <begin position="22"/>
        <end position="47"/>
    </location>
</feature>
<feature type="transmembrane region" description="Helical" evidence="7">
    <location>
        <begin position="302"/>
        <end position="320"/>
    </location>
</feature>
<dbReference type="OrthoDB" id="65739at2"/>
<feature type="transmembrane region" description="Helical" evidence="7">
    <location>
        <begin position="93"/>
        <end position="114"/>
    </location>
</feature>
<keyword evidence="9" id="KW-0614">Plasmid</keyword>
<feature type="transmembrane region" description="Helical" evidence="7">
    <location>
        <begin position="362"/>
        <end position="384"/>
    </location>
</feature>
<dbReference type="PROSITE" id="PS50850">
    <property type="entry name" value="MFS"/>
    <property type="match status" value="1"/>
</dbReference>
<dbReference type="eggNOG" id="COG0477">
    <property type="taxonomic scope" value="Bacteria"/>
</dbReference>
<dbReference type="InterPro" id="IPR036259">
    <property type="entry name" value="MFS_trans_sf"/>
</dbReference>
<dbReference type="InterPro" id="IPR050171">
    <property type="entry name" value="MFS_Transporters"/>
</dbReference>
<evidence type="ECO:0000256" key="2">
    <source>
        <dbReference type="ARBA" id="ARBA00022448"/>
    </source>
</evidence>
<evidence type="ECO:0000256" key="6">
    <source>
        <dbReference type="ARBA" id="ARBA00023136"/>
    </source>
</evidence>
<dbReference type="InterPro" id="IPR020846">
    <property type="entry name" value="MFS_dom"/>
</dbReference>
<proteinExistence type="predicted"/>
<feature type="transmembrane region" description="Helical" evidence="7">
    <location>
        <begin position="235"/>
        <end position="259"/>
    </location>
</feature>
<feature type="transmembrane region" description="Helical" evidence="7">
    <location>
        <begin position="326"/>
        <end position="350"/>
    </location>
</feature>
<keyword evidence="6 7" id="KW-0472">Membrane</keyword>
<dbReference type="InterPro" id="IPR011701">
    <property type="entry name" value="MFS"/>
</dbReference>
<feature type="transmembrane region" description="Helical" evidence="7">
    <location>
        <begin position="154"/>
        <end position="175"/>
    </location>
</feature>
<keyword evidence="10" id="KW-1185">Reference proteome</keyword>
<dbReference type="SUPFAM" id="SSF103473">
    <property type="entry name" value="MFS general substrate transporter"/>
    <property type="match status" value="1"/>
</dbReference>
<keyword evidence="5 7" id="KW-1133">Transmembrane helix</keyword>
<dbReference type="Pfam" id="PF07690">
    <property type="entry name" value="MFS_1"/>
    <property type="match status" value="1"/>
</dbReference>
<feature type="transmembrane region" description="Helical" evidence="7">
    <location>
        <begin position="390"/>
        <end position="407"/>
    </location>
</feature>
<protein>
    <submittedName>
        <fullName evidence="9">Major facilitator superfamily MFS_1</fullName>
    </submittedName>
</protein>
<evidence type="ECO:0000313" key="10">
    <source>
        <dbReference type="Proteomes" id="UP000000644"/>
    </source>
</evidence>
<dbReference type="InterPro" id="IPR001958">
    <property type="entry name" value="Tet-R_TetA/multi-R_MdtG-like"/>
</dbReference>
<comment type="subcellular location">
    <subcellularLocation>
        <location evidence="1">Cell membrane</location>
        <topology evidence="1">Multi-pass membrane protein</topology>
    </subcellularLocation>
</comment>
<geneLocation type="plasmid" evidence="9 10">
    <name>pPNAP02</name>
</geneLocation>
<keyword evidence="2" id="KW-0813">Transport</keyword>
<evidence type="ECO:0000256" key="7">
    <source>
        <dbReference type="SAM" id="Phobius"/>
    </source>
</evidence>
<evidence type="ECO:0000313" key="9">
    <source>
        <dbReference type="EMBL" id="ABM39801.1"/>
    </source>
</evidence>
<dbReference type="HOGENOM" id="CLU_001265_10_11_4"/>
<feature type="transmembrane region" description="Helical" evidence="7">
    <location>
        <begin position="120"/>
        <end position="142"/>
    </location>
</feature>
<feature type="domain" description="Major facilitator superfamily (MFS) profile" evidence="8">
    <location>
        <begin position="21"/>
        <end position="423"/>
    </location>
</feature>
<dbReference type="RefSeq" id="WP_011798164.1">
    <property type="nucleotide sequence ID" value="NC_008758.1"/>
</dbReference>
<dbReference type="KEGG" id="pna:Pnap_4528"/>
<dbReference type="GO" id="GO:0022857">
    <property type="term" value="F:transmembrane transporter activity"/>
    <property type="evidence" value="ECO:0007669"/>
    <property type="project" value="InterPro"/>
</dbReference>
<keyword evidence="3" id="KW-1003">Cell membrane</keyword>
<evidence type="ECO:0000256" key="5">
    <source>
        <dbReference type="ARBA" id="ARBA00022989"/>
    </source>
</evidence>
<feature type="transmembrane region" description="Helical" evidence="7">
    <location>
        <begin position="271"/>
        <end position="295"/>
    </location>
</feature>
<dbReference type="Gene3D" id="1.20.1250.20">
    <property type="entry name" value="MFS general substrate transporter like domains"/>
    <property type="match status" value="1"/>
</dbReference>
<dbReference type="PANTHER" id="PTHR23517">
    <property type="entry name" value="RESISTANCE PROTEIN MDTM, PUTATIVE-RELATED-RELATED"/>
    <property type="match status" value="1"/>
</dbReference>
<evidence type="ECO:0000256" key="3">
    <source>
        <dbReference type="ARBA" id="ARBA00022475"/>
    </source>
</evidence>
<dbReference type="AlphaFoldDB" id="A1VVX3"/>
<evidence type="ECO:0000256" key="1">
    <source>
        <dbReference type="ARBA" id="ARBA00004651"/>
    </source>
</evidence>
<reference evidence="10" key="1">
    <citation type="journal article" date="2009" name="Environ. Microbiol.">
        <title>The genome of Polaromonas naphthalenivorans strain CJ2, isolated from coal tar-contaminated sediment, reveals physiological and metabolic versatility and evolution through extensive horizontal gene transfer.</title>
        <authorList>
            <person name="Yagi J.M."/>
            <person name="Sims D."/>
            <person name="Brettin T."/>
            <person name="Bruce D."/>
            <person name="Madsen E.L."/>
        </authorList>
    </citation>
    <scope>NUCLEOTIDE SEQUENCE [LARGE SCALE GENOMIC DNA]</scope>
    <source>
        <strain evidence="10">CJ2</strain>
        <plasmid evidence="10">Plasmid pPNAP02</plasmid>
    </source>
</reference>
<organism evidence="9 10">
    <name type="scientific">Polaromonas naphthalenivorans (strain CJ2)</name>
    <dbReference type="NCBI Taxonomy" id="365044"/>
    <lineage>
        <taxon>Bacteria</taxon>
        <taxon>Pseudomonadati</taxon>
        <taxon>Pseudomonadota</taxon>
        <taxon>Betaproteobacteria</taxon>
        <taxon>Burkholderiales</taxon>
        <taxon>Comamonadaceae</taxon>
        <taxon>Polaromonas</taxon>
    </lineage>
</organism>
<dbReference type="EMBL" id="CP000531">
    <property type="protein sequence ID" value="ABM39801.1"/>
    <property type="molecule type" value="Genomic_DNA"/>
</dbReference>
<accession>A1VVX3</accession>